<accession>A0A1S9ZYG9</accession>
<feature type="transmembrane region" description="Helical" evidence="1">
    <location>
        <begin position="54"/>
        <end position="72"/>
    </location>
</feature>
<dbReference type="Proteomes" id="UP000190435">
    <property type="component" value="Unassembled WGS sequence"/>
</dbReference>
<name>A0A1S9ZYG9_9GAMM</name>
<reference evidence="2 3" key="1">
    <citation type="submission" date="2017-02" db="EMBL/GenBank/DDBJ databases">
        <title>Draft genome sequence of Moraxella caviae CCUG 355 type strain.</title>
        <authorList>
            <person name="Engstrom-Jakobsson H."/>
            <person name="Salva-Serra F."/>
            <person name="Thorell K."/>
            <person name="Gonzales-Siles L."/>
            <person name="Karlsson R."/>
            <person name="Boulund F."/>
            <person name="Engstrand L."/>
            <person name="Moore E."/>
        </authorList>
    </citation>
    <scope>NUCLEOTIDE SEQUENCE [LARGE SCALE GENOMIC DNA]</scope>
    <source>
        <strain evidence="2 3">CCUG 355</strain>
    </source>
</reference>
<keyword evidence="1" id="KW-1133">Transmembrane helix</keyword>
<dbReference type="EMBL" id="MUXU01000049">
    <property type="protein sequence ID" value="OOR88510.1"/>
    <property type="molecule type" value="Genomic_DNA"/>
</dbReference>
<evidence type="ECO:0000313" key="3">
    <source>
        <dbReference type="Proteomes" id="UP000190435"/>
    </source>
</evidence>
<dbReference type="STRING" id="34060.B0181_08115"/>
<keyword evidence="1" id="KW-0472">Membrane</keyword>
<gene>
    <name evidence="2" type="ORF">B0181_08115</name>
</gene>
<keyword evidence="3" id="KW-1185">Reference proteome</keyword>
<dbReference type="AlphaFoldDB" id="A0A1S9ZYG9"/>
<comment type="caution">
    <text evidence="2">The sequence shown here is derived from an EMBL/GenBank/DDBJ whole genome shotgun (WGS) entry which is preliminary data.</text>
</comment>
<evidence type="ECO:0000313" key="2">
    <source>
        <dbReference type="EMBL" id="OOR88510.1"/>
    </source>
</evidence>
<keyword evidence="1" id="KW-0812">Transmembrane</keyword>
<sequence>MVQLANTTLQNLTNFHKIEKNTSRFDENHWYFFVQLYIIGEIYIKASNHEKDDLTSVITALSFLFGACFFVVKF</sequence>
<protein>
    <submittedName>
        <fullName evidence="2">Uncharacterized protein</fullName>
    </submittedName>
</protein>
<organism evidence="2 3">
    <name type="scientific">Moraxella caviae</name>
    <dbReference type="NCBI Taxonomy" id="34060"/>
    <lineage>
        <taxon>Bacteria</taxon>
        <taxon>Pseudomonadati</taxon>
        <taxon>Pseudomonadota</taxon>
        <taxon>Gammaproteobacteria</taxon>
        <taxon>Moraxellales</taxon>
        <taxon>Moraxellaceae</taxon>
        <taxon>Moraxella</taxon>
    </lineage>
</organism>
<proteinExistence type="predicted"/>
<evidence type="ECO:0000256" key="1">
    <source>
        <dbReference type="SAM" id="Phobius"/>
    </source>
</evidence>